<evidence type="ECO:0000256" key="2">
    <source>
        <dbReference type="SAM" id="MobiDB-lite"/>
    </source>
</evidence>
<feature type="domain" description="Tudor" evidence="4">
    <location>
        <begin position="58"/>
        <end position="116"/>
    </location>
</feature>
<feature type="region of interest" description="Disordered" evidence="2">
    <location>
        <begin position="1337"/>
        <end position="1451"/>
    </location>
</feature>
<feature type="domain" description="Tudor" evidence="4">
    <location>
        <begin position="1508"/>
        <end position="1566"/>
    </location>
</feature>
<feature type="region of interest" description="Disordered" evidence="2">
    <location>
        <begin position="781"/>
        <end position="802"/>
    </location>
</feature>
<feature type="compositionally biased region" description="Gly residues" evidence="2">
    <location>
        <begin position="1015"/>
        <end position="1036"/>
    </location>
</feature>
<feature type="compositionally biased region" description="Gly residues" evidence="2">
    <location>
        <begin position="1268"/>
        <end position="1298"/>
    </location>
</feature>
<dbReference type="InterPro" id="IPR050621">
    <property type="entry name" value="Tudor_domain_containing"/>
</dbReference>
<feature type="region of interest" description="Disordered" evidence="2">
    <location>
        <begin position="566"/>
        <end position="592"/>
    </location>
</feature>
<dbReference type="SMART" id="SM00343">
    <property type="entry name" value="ZnF_C2HC"/>
    <property type="match status" value="4"/>
</dbReference>
<dbReference type="SUPFAM" id="SSF63748">
    <property type="entry name" value="Tudor/PWWP/MBT"/>
    <property type="match status" value="13"/>
</dbReference>
<dbReference type="PANTHER" id="PTHR22948">
    <property type="entry name" value="TUDOR DOMAIN CONTAINING PROTEIN"/>
    <property type="match status" value="1"/>
</dbReference>
<dbReference type="InterPro" id="IPR002999">
    <property type="entry name" value="Tudor"/>
</dbReference>
<keyword evidence="6" id="KW-1185">Reference proteome</keyword>
<feature type="domain" description="CCHC-type" evidence="3">
    <location>
        <begin position="1184"/>
        <end position="1199"/>
    </location>
</feature>
<dbReference type="InterPro" id="IPR036875">
    <property type="entry name" value="Znf_CCHC_sf"/>
</dbReference>
<dbReference type="SUPFAM" id="SSF57756">
    <property type="entry name" value="Retrovirus zinc finger-like domains"/>
    <property type="match status" value="2"/>
</dbReference>
<dbReference type="PANTHER" id="PTHR22948:SF72">
    <property type="entry name" value="TUDOR DOMAIN-CONTAINING PROTEIN"/>
    <property type="match status" value="1"/>
</dbReference>
<feature type="domain" description="CCHC-type" evidence="3">
    <location>
        <begin position="1245"/>
        <end position="1260"/>
    </location>
</feature>
<evidence type="ECO:0000313" key="5">
    <source>
        <dbReference type="EMBL" id="WAR24396.1"/>
    </source>
</evidence>
<feature type="domain" description="Tudor" evidence="4">
    <location>
        <begin position="662"/>
        <end position="719"/>
    </location>
</feature>
<keyword evidence="1" id="KW-0862">Zinc</keyword>
<feature type="domain" description="CCHC-type" evidence="3">
    <location>
        <begin position="1157"/>
        <end position="1172"/>
    </location>
</feature>
<dbReference type="Gene3D" id="2.40.50.90">
    <property type="match status" value="10"/>
</dbReference>
<dbReference type="Pfam" id="PF00098">
    <property type="entry name" value="zf-CCHC"/>
    <property type="match status" value="4"/>
</dbReference>
<feature type="domain" description="Tudor" evidence="4">
    <location>
        <begin position="2753"/>
        <end position="2810"/>
    </location>
</feature>
<feature type="region of interest" description="Disordered" evidence="2">
    <location>
        <begin position="1259"/>
        <end position="1307"/>
    </location>
</feature>
<dbReference type="CDD" id="cd20379">
    <property type="entry name" value="Tudor_dTUD-like"/>
    <property type="match status" value="1"/>
</dbReference>
<dbReference type="InterPro" id="IPR035437">
    <property type="entry name" value="SNase_OB-fold_sf"/>
</dbReference>
<feature type="domain" description="Tudor" evidence="4">
    <location>
        <begin position="1715"/>
        <end position="1773"/>
    </location>
</feature>
<dbReference type="Pfam" id="PF00567">
    <property type="entry name" value="TUDOR"/>
    <property type="match status" value="14"/>
</dbReference>
<dbReference type="SMART" id="SM00333">
    <property type="entry name" value="TUDOR"/>
    <property type="match status" value="13"/>
</dbReference>
<reference evidence="5" key="1">
    <citation type="submission" date="2022-11" db="EMBL/GenBank/DDBJ databases">
        <title>Centuries of genome instability and evolution in soft-shell clam transmissible cancer (bioRxiv).</title>
        <authorList>
            <person name="Hart S.F.M."/>
            <person name="Yonemitsu M.A."/>
            <person name="Giersch R.M."/>
            <person name="Beal B.F."/>
            <person name="Arriagada G."/>
            <person name="Davis B.W."/>
            <person name="Ostrander E.A."/>
            <person name="Goff S.P."/>
            <person name="Metzger M.J."/>
        </authorList>
    </citation>
    <scope>NUCLEOTIDE SEQUENCE</scope>
    <source>
        <strain evidence="5">MELC-2E11</strain>
        <tissue evidence="5">Siphon/mantle</tissue>
    </source>
</reference>
<protein>
    <submittedName>
        <fullName evidence="5">TDRD1-like protein</fullName>
    </submittedName>
</protein>
<dbReference type="SUPFAM" id="SSF50199">
    <property type="entry name" value="Staphylococcal nuclease"/>
    <property type="match status" value="1"/>
</dbReference>
<dbReference type="PROSITE" id="PS50304">
    <property type="entry name" value="TUDOR"/>
    <property type="match status" value="13"/>
</dbReference>
<dbReference type="EMBL" id="CP111024">
    <property type="protein sequence ID" value="WAR24396.1"/>
    <property type="molecule type" value="Genomic_DNA"/>
</dbReference>
<feature type="region of interest" description="Disordered" evidence="2">
    <location>
        <begin position="998"/>
        <end position="1036"/>
    </location>
</feature>
<feature type="compositionally biased region" description="Polar residues" evidence="2">
    <location>
        <begin position="1425"/>
        <end position="1436"/>
    </location>
</feature>
<feature type="domain" description="Tudor" evidence="4">
    <location>
        <begin position="1918"/>
        <end position="1976"/>
    </location>
</feature>
<dbReference type="PROSITE" id="PS50158">
    <property type="entry name" value="ZF_CCHC"/>
    <property type="match status" value="4"/>
</dbReference>
<gene>
    <name evidence="5" type="ORF">MAR_038065</name>
</gene>
<feature type="domain" description="Tudor" evidence="4">
    <location>
        <begin position="3172"/>
        <end position="3209"/>
    </location>
</feature>
<feature type="compositionally biased region" description="Gly residues" evidence="2">
    <location>
        <begin position="1355"/>
        <end position="1406"/>
    </location>
</feature>
<evidence type="ECO:0000256" key="1">
    <source>
        <dbReference type="PROSITE-ProRule" id="PRU00047"/>
    </source>
</evidence>
<feature type="domain" description="Tudor" evidence="4">
    <location>
        <begin position="253"/>
        <end position="311"/>
    </location>
</feature>
<sequence length="3209" mass="343737">MSMFKVGEKAPVFVTHLEFVGKECQAFCQVGDVGGQADTLAERIAEVVENGTASQVSGCTVGDLCLALFHEDNSWYRGRVLSSTGQSITVFFIDYGNTENVQLNNVRKAPDYVLSIPALSTKCVINDCTPLSGVWSADEKKKMESMLHSAEFNCEVVDVNQADVNNVVHVVKLYNLDAPNTPIFVRPAAGGSQTIKYQTLKSGETHQVFMAFVESSKKFYVQLKNQESELNSLMNDIGACFAEDLPSTGDIVNPGNGQVCAACFSEDGAFYRGIVKDIQGDSCTVFFVDYGNSEKKSTSELFTLPQALCKLPAQAIPCQYKSISDDVEDALHNLTNDDKPSMLMVISGNTERGYVVEIEAVEKLFGRTLSSQTPKSVSVQQTKPASKLWHSYTSVIMQVDSIYDVCVSYVDHPGQFYVQLIANAKNLDLLMQAIDQVAHNYDKLTNLYTGYPCLAKFSDGSWYRSEVQSVEGGLVTCAAVDFGTVETLPPTQLRNNDINFKQQPAQAIKCTIDLRKCDSSSWTCTDIDSFKALTEGKALVAKVTGRHGFLYELDLYDSNERSITAEVGQGKQRQPSQPVRRPPPVQSQTFHQQAKPAAPVLASVNIAPPEVSVGSKYTLCCTAVKPPLFYGQVTHTPVEKVGKLQSDLQSYFTKNPGEPLGNVAVGSFCCTKYVDGGWYRGMITSLSGGQATVAFVDFGDSVDKATRELKDMPASLASLAQQCLLCKVENVPQSSKLETALVNNRVDVKLTRKEDGAFPTYGCDIVDSALLEKIQDRPVFKGASTRTMSRQQREDRQSPSALPSAFKKLNMAVGSTQEVMVTYVKDPDRFQVVLESNTEQLNELMDKLHEHYDKLAPGSESLQGTKMGDPCVAQFSDDKGWYRAIITGLKADGLAEVNFVDYGNNEYTQREALKTIKPEFLSFPAQAVQCCLAGVSSSQGFWSPEHTVQFTEMVEEQTFVATFKSDRPDQGETIYSVELVDKAGVNINQKFGSMTNTLAQTGGGRGSRNVSAPSGFGGKKPFGGGGGGFSSSGGDSGGSGFGAKKGFGSGGGGGFGSSAGGGFGGGRGGSGSSSSGGGFGGSSSGGFGSGGSGFGSGGGQGGGGGFGGGRGGSGSNSSGGGFGGSSGGGFGSGGSGFGSGGGQGGGFGSSGGGSKDCFKCGEAGHFSRECPNAARGGGGGSRDCFKCGESGHMARDCPNPQKAGGSSGSFECYKCGEGGHMARDCTNPPKGMCHSSGGGGGGRECYKCGEGGHMARDCTNPPKEGAGPRRGGGFGSSGGGFGSNSGGGFGSSSGGDNWGDGASTGSSGGFGSKGGGFGAKGGGGGFGSSGGGFGSKGGGFGAKSSEDNWGDSSSSGGGGKPGGGFGGGGFQKKGGGDGGFGSKPAGGFGSKPAGGFGSKPAGGFGGAPTQSAGSDDWDTEATPAAPSSSFGQSTQPIGVASGRGGKSDVYNPHTLEVKDMVDVYVVFTTSPDQFYCQVIKNCPSLEGLMEEMNTYYNGLGDTEMVLPNVEVGAPCAAKFTEDNMWYRAEITTPGQSEVEVLFVDYGNSQKITTSKLKQLKPEFMKLETQGLRCALDGIRSADKSWTDKAIEDFEDLTIDKHLVAKVVGKSGGLCYMLDLDNTEDKVNIGVAMCDKGHCSFTAPKSSPVKEQVLNNPFPDAGLEVGSELDVYVSWVENPERFWVQPVSQEDSLVEFVDNIQGVYTTGPGQDLKLESVSVNQAVIALFSEDNAWYRGNVEKVMEMECQVRFVDYGNTDKAAKASLRKPTEELLKEKSQAAMCKLAGVKPLQGSKYISDAHDIFDSLVKDAVVKCKVVDVKSGHYEVELSVEGIDVKKSLVSSAVVKEYKVAAPASPQTDQPTLNFPPAVEIFPGTTETMYVSHTDSVASFWCQVVKYEMELEDLMAKLEAHCKSNSGVSSFYTDMACAAKFSADSNWYRAKVTAAYPDSVEVLFVDYGNSEKVQKFDICLLSEDLVSLPPQAIQCELQNSNKASNQLTAKFTKLVEDQNLQATVLDKQDIYVVKLVLPDGQNVAEVLELVDMRTSVDTVSTEPTAQPRTQNQPTQQFVVPELPKSCSIFLSNIMSPGEFFVQRGDQESALAELMDKITDHCKSATCVGSLSEGITCCAMFSEDNAWYRAKVLKCRGEKATVEFVDYGNSEETSTENLKTISTELMHDPVYALKCNLHGVKPCGNTWSDEAIAKFEELTLEKELLCEVVEGCHVKLVVDGASVGDALISNGMALAVEQLLGTTEETPEIRQAETGFPRYTYMMPCIPAEETPVYISHVNNPGEFFVQMVNREEQLNALMEKLARLYDGESSTGKHNCKTVSLGSAVIARYSEEKAFYRAEVSSVNGNKATVMFVDYGNSEETTIGSLRIPELDILSEPVFTMKCSLNGVNPVGGTWSEDSLTFFDEQTTDKEFMCKFTAGNRVNLTSDETNIADVLVAKGFAEKVKDAVDLGQAEKEVESAQSSQSRVKLADQLLPSEPVTGFVSHVDEDGTLYIQLGEQEDVLNTLVEQIQNIGSLQPLEISCMAEGAIVCAQFSDDNSWYRAQVMSVDSGSVKVRFVDYGNCNTITSSENLRAVTQQYTSAPPLAYPCRIVTCQTSLTTDKVEQLTTLTTDKELTVTFTSGGPIYAVTIVDDEGKDLAESLGFGVQLEATEEPVTEETVTADSEARTESAIESAISLEFVDTTSQLSRETVIEGQRVKVLVSHSESPSNLWVQNEAENQKLDDLLNAMFEFYSETTDKRLNLNTAKEGDVVAALSSDESWYRASVIKRDGENVTVMFVDYGNTETVTLENVRKLTKEFATLPVQVVLLMDVSEALSTDLPKVQLLDMGMSVADALLQQGIGAQQATPVAVNTKVKKVFSPDPNDAVIARLCDAKSTGEVGKYGYQIRDIGLDDPSIDGHAVVITVATDPGNFWCQLDDGTYFYHQDKLQNSYIEDKEPLADPKIGDQCIAQVSDEFHRACITGKLENSCDIFLVDLGKRADGLVNSQLFQIKPEFATYPQLAFQCSLACLSPVETDTWNDKACKVFEHTMLEKSGEETFPVPARATVVVVEEGKVFVEVQVGKKDLSGVLVAQNVAKFDALPDNSVLEDKPKRKALRNFAEDFGTFKNVILDSDQDYEVVLIDCDDLDKLVFHTKSSLSTVDEIMCSIAEYVEGKQGGEGMEDDFCEGPCLAKCPEDGLWYRANAQSVKTTEAVEKKIKV</sequence>
<feature type="domain" description="Tudor" evidence="4">
    <location>
        <begin position="446"/>
        <end position="503"/>
    </location>
</feature>
<keyword evidence="1" id="KW-0863">Zinc-finger</keyword>
<evidence type="ECO:0000313" key="6">
    <source>
        <dbReference type="Proteomes" id="UP001164746"/>
    </source>
</evidence>
<feature type="domain" description="Tudor" evidence="4">
    <location>
        <begin position="2326"/>
        <end position="2384"/>
    </location>
</feature>
<feature type="domain" description="Tudor" evidence="4">
    <location>
        <begin position="864"/>
        <end position="923"/>
    </location>
</feature>
<dbReference type="Gene3D" id="4.10.60.10">
    <property type="entry name" value="Zinc finger, CCHC-type"/>
    <property type="match status" value="4"/>
</dbReference>
<dbReference type="Proteomes" id="UP001164746">
    <property type="component" value="Chromosome 13"/>
</dbReference>
<keyword evidence="1" id="KW-0479">Metal-binding</keyword>
<evidence type="ECO:0000259" key="4">
    <source>
        <dbReference type="PROSITE" id="PS50304"/>
    </source>
</evidence>
<organism evidence="5 6">
    <name type="scientific">Mya arenaria</name>
    <name type="common">Soft-shell clam</name>
    <dbReference type="NCBI Taxonomy" id="6604"/>
    <lineage>
        <taxon>Eukaryota</taxon>
        <taxon>Metazoa</taxon>
        <taxon>Spiralia</taxon>
        <taxon>Lophotrochozoa</taxon>
        <taxon>Mollusca</taxon>
        <taxon>Bivalvia</taxon>
        <taxon>Autobranchia</taxon>
        <taxon>Heteroconchia</taxon>
        <taxon>Euheterodonta</taxon>
        <taxon>Imparidentia</taxon>
        <taxon>Neoheterodontei</taxon>
        <taxon>Myida</taxon>
        <taxon>Myoidea</taxon>
        <taxon>Myidae</taxon>
        <taxon>Mya</taxon>
    </lineage>
</organism>
<dbReference type="InterPro" id="IPR001878">
    <property type="entry name" value="Znf_CCHC"/>
</dbReference>
<evidence type="ECO:0000259" key="3">
    <source>
        <dbReference type="PROSITE" id="PS50158"/>
    </source>
</evidence>
<dbReference type="Gene3D" id="2.30.30.140">
    <property type="match status" value="13"/>
</dbReference>
<feature type="domain" description="Tudor" evidence="4">
    <location>
        <begin position="2117"/>
        <end position="2175"/>
    </location>
</feature>
<accession>A0ABY7FUJ2</accession>
<name>A0ABY7FUJ2_MYAAR</name>
<feature type="domain" description="Tudor" evidence="4">
    <location>
        <begin position="2531"/>
        <end position="2589"/>
    </location>
</feature>
<proteinExistence type="predicted"/>
<feature type="domain" description="CCHC-type" evidence="3">
    <location>
        <begin position="1212"/>
        <end position="1227"/>
    </location>
</feature>
<feature type="region of interest" description="Disordered" evidence="2">
    <location>
        <begin position="1090"/>
        <end position="1127"/>
    </location>
</feature>